<sequence>METMLSKHLRTLSFSLTVALAMGIHLPALGYVSAQRFSPQVERNSAVWVARLRFRLPNIKAPRNRTAGASRGSCSSEVQRPVALLPSTQIGLTVAANPTFFFHIPQPTTKEVEFTLQDSDDQVVYETAVDLSDVPGIVSVSLPRESLASPSLEVGKTYKWNFAIVCDPTDRGQDIVLEGWIQRNELTPTLANELEKAAPKDRPSIYANAGLWYDTVTSLVQLREANPNDPQLAEDWTALLQSIGLDAIAQAPLVGSVTTIRN</sequence>
<protein>
    <submittedName>
        <fullName evidence="1">DUF928 domain-containing protein</fullName>
    </submittedName>
</protein>
<reference evidence="1" key="2">
    <citation type="journal article" date="2022" name="Microbiol. Resour. Announc.">
        <title>Metagenome Sequencing to Explore Phylogenomics of Terrestrial Cyanobacteria.</title>
        <authorList>
            <person name="Ward R.D."/>
            <person name="Stajich J.E."/>
            <person name="Johansen J.R."/>
            <person name="Huntemann M."/>
            <person name="Clum A."/>
            <person name="Foster B."/>
            <person name="Foster B."/>
            <person name="Roux S."/>
            <person name="Palaniappan K."/>
            <person name="Varghese N."/>
            <person name="Mukherjee S."/>
            <person name="Reddy T.B.K."/>
            <person name="Daum C."/>
            <person name="Copeland A."/>
            <person name="Chen I.A."/>
            <person name="Ivanova N.N."/>
            <person name="Kyrpides N.C."/>
            <person name="Shapiro N."/>
            <person name="Eloe-Fadrosh E.A."/>
            <person name="Pietrasiak N."/>
        </authorList>
    </citation>
    <scope>NUCLEOTIDE SEQUENCE</scope>
    <source>
        <strain evidence="1">CPER-KK1</strain>
    </source>
</reference>
<evidence type="ECO:0000313" key="1">
    <source>
        <dbReference type="EMBL" id="MBW4542866.1"/>
    </source>
</evidence>
<accession>A0A951U8S8</accession>
<proteinExistence type="predicted"/>
<evidence type="ECO:0000313" key="2">
    <source>
        <dbReference type="Proteomes" id="UP000753908"/>
    </source>
</evidence>
<comment type="caution">
    <text evidence="1">The sequence shown here is derived from an EMBL/GenBank/DDBJ whole genome shotgun (WGS) entry which is preliminary data.</text>
</comment>
<organism evidence="1 2">
    <name type="scientific">Symplocastrum torsivum CPER-KK1</name>
    <dbReference type="NCBI Taxonomy" id="450513"/>
    <lineage>
        <taxon>Bacteria</taxon>
        <taxon>Bacillati</taxon>
        <taxon>Cyanobacteriota</taxon>
        <taxon>Cyanophyceae</taxon>
        <taxon>Oscillatoriophycideae</taxon>
        <taxon>Oscillatoriales</taxon>
        <taxon>Microcoleaceae</taxon>
        <taxon>Symplocastrum</taxon>
    </lineage>
</organism>
<dbReference type="InterPro" id="IPR010328">
    <property type="entry name" value="DUF928"/>
</dbReference>
<reference evidence="1" key="1">
    <citation type="submission" date="2021-05" db="EMBL/GenBank/DDBJ databases">
        <authorList>
            <person name="Pietrasiak N."/>
            <person name="Ward R."/>
            <person name="Stajich J.E."/>
            <person name="Kurbessoian T."/>
        </authorList>
    </citation>
    <scope>NUCLEOTIDE SEQUENCE</scope>
    <source>
        <strain evidence="1">CPER-KK1</strain>
    </source>
</reference>
<name>A0A951U8S8_9CYAN</name>
<dbReference type="Pfam" id="PF06051">
    <property type="entry name" value="DUF928"/>
    <property type="match status" value="1"/>
</dbReference>
<dbReference type="Proteomes" id="UP000753908">
    <property type="component" value="Unassembled WGS sequence"/>
</dbReference>
<dbReference type="AlphaFoldDB" id="A0A951U8S8"/>
<dbReference type="EMBL" id="JAHHIF010000001">
    <property type="protein sequence ID" value="MBW4542866.1"/>
    <property type="molecule type" value="Genomic_DNA"/>
</dbReference>
<gene>
    <name evidence="1" type="ORF">KME25_00225</name>
</gene>